<keyword evidence="2" id="KW-1185">Reference proteome</keyword>
<evidence type="ECO:0000313" key="2">
    <source>
        <dbReference type="Proteomes" id="UP000679260"/>
    </source>
</evidence>
<sequence>MSRLGYFLLSEDIENFEYNNGKNSLAIIGPILGLKIPYIPSTYTLYFSAGVVDVDTNDEQSIKIEVNNKVRNEKAFEFFKDLKVPSDIKNTESKDNTMFFQISGALKNILFKDEGIYEIQFYLNNVLLGTTEIKVELNNNI</sequence>
<name>A0ABM7HEN5_9FIRM</name>
<accession>A0ABM7HEN5</accession>
<proteinExistence type="predicted"/>
<dbReference type="RefSeq" id="WP_024063975.1">
    <property type="nucleotide sequence ID" value="NZ_AP022322.1"/>
</dbReference>
<dbReference type="EMBL" id="AP022322">
    <property type="protein sequence ID" value="BBU35492.1"/>
    <property type="molecule type" value="Genomic_DNA"/>
</dbReference>
<dbReference type="InterPro" id="IPR054221">
    <property type="entry name" value="DUF6941"/>
</dbReference>
<reference evidence="1 2" key="1">
    <citation type="submission" date="2020-01" db="EMBL/GenBank/DDBJ databases">
        <title>Veillonella burapaensis sp. nov., anaerobic, Gram-stain-negative coccus isolated from saliva of a Thai child.</title>
        <authorList>
            <person name="Mashima I."/>
            <person name="Theodorea C."/>
            <person name="Nakazawa F."/>
            <person name="Thaweboon B."/>
            <person name="Thaweboon S."/>
            <person name="Tamai R."/>
            <person name="Kiyoura Y."/>
        </authorList>
    </citation>
    <scope>NUCLEOTIDE SEQUENCE [LARGE SCALE GENOMIC DNA]</scope>
    <source>
        <strain evidence="1 2">S12025-13</strain>
    </source>
</reference>
<protein>
    <submittedName>
        <fullName evidence="1">Uncharacterized protein</fullName>
    </submittedName>
</protein>
<dbReference type="Proteomes" id="UP000679260">
    <property type="component" value="Chromosome"/>
</dbReference>
<evidence type="ECO:0000313" key="1">
    <source>
        <dbReference type="EMBL" id="BBU35492.1"/>
    </source>
</evidence>
<organism evidence="1 2">
    <name type="scientific">Veillonella orientalis</name>
    <dbReference type="NCBI Taxonomy" id="2682455"/>
    <lineage>
        <taxon>Bacteria</taxon>
        <taxon>Bacillati</taxon>
        <taxon>Bacillota</taxon>
        <taxon>Negativicutes</taxon>
        <taxon>Veillonellales</taxon>
        <taxon>Veillonellaceae</taxon>
        <taxon>Veillonella</taxon>
    </lineage>
</organism>
<gene>
    <name evidence="1" type="ORF">VEIS1202513_00130</name>
</gene>
<dbReference type="Pfam" id="PF22091">
    <property type="entry name" value="DUF6941"/>
    <property type="match status" value="1"/>
</dbReference>